<evidence type="ECO:0000256" key="1">
    <source>
        <dbReference type="ARBA" id="ARBA00023002"/>
    </source>
</evidence>
<evidence type="ECO:0000259" key="2">
    <source>
        <dbReference type="Pfam" id="PF00171"/>
    </source>
</evidence>
<dbReference type="FunFam" id="3.40.605.10:FF:000063">
    <property type="entry name" value="Succinate-semialdehyde dehydrogenase, mitochondrial"/>
    <property type="match status" value="1"/>
</dbReference>
<dbReference type="WBParaSite" id="Hba_21215">
    <property type="protein sequence ID" value="Hba_21215"/>
    <property type="gene ID" value="Hba_21215"/>
</dbReference>
<protein>
    <submittedName>
        <fullName evidence="4">Aldedh domain-containing protein</fullName>
    </submittedName>
</protein>
<keyword evidence="1" id="KW-0560">Oxidoreductase</keyword>
<feature type="domain" description="Aldehyde dehydrogenase" evidence="2">
    <location>
        <begin position="18"/>
        <end position="208"/>
    </location>
</feature>
<dbReference type="GO" id="GO:0009450">
    <property type="term" value="P:gamma-aminobutyric acid catabolic process"/>
    <property type="evidence" value="ECO:0007669"/>
    <property type="project" value="TreeGrafter"/>
</dbReference>
<proteinExistence type="predicted"/>
<dbReference type="Gene3D" id="3.40.605.10">
    <property type="entry name" value="Aldehyde Dehydrogenase, Chain A, domain 1"/>
    <property type="match status" value="1"/>
</dbReference>
<dbReference type="GO" id="GO:0004777">
    <property type="term" value="F:succinate-semialdehyde dehydrogenase (NAD+) activity"/>
    <property type="evidence" value="ECO:0007669"/>
    <property type="project" value="TreeGrafter"/>
</dbReference>
<keyword evidence="3" id="KW-1185">Reference proteome</keyword>
<dbReference type="InterPro" id="IPR016162">
    <property type="entry name" value="Ald_DH_N"/>
</dbReference>
<dbReference type="InterPro" id="IPR050740">
    <property type="entry name" value="Aldehyde_DH_Superfamily"/>
</dbReference>
<dbReference type="Pfam" id="PF00171">
    <property type="entry name" value="Aldedh"/>
    <property type="match status" value="1"/>
</dbReference>
<accession>A0A1I7XTS0</accession>
<dbReference type="SUPFAM" id="SSF53720">
    <property type="entry name" value="ALDH-like"/>
    <property type="match status" value="1"/>
</dbReference>
<dbReference type="PANTHER" id="PTHR43353">
    <property type="entry name" value="SUCCINATE-SEMIALDEHYDE DEHYDROGENASE, MITOCHONDRIAL"/>
    <property type="match status" value="1"/>
</dbReference>
<evidence type="ECO:0000313" key="3">
    <source>
        <dbReference type="Proteomes" id="UP000095283"/>
    </source>
</evidence>
<dbReference type="Proteomes" id="UP000095283">
    <property type="component" value="Unplaced"/>
</dbReference>
<sequence length="215" mass="23843">MYYFFISIQSYNLIRSSCVTVAKDAFQKWSFETTAKQRETILRKWFNIMVEKEKLLAELLTLEQGKPLKEAHGEIQYSAAFIDWYAAEARRIYGQVINPPVLNREHFHIREPIGVVVLITPWNFPAAMIARKAGAALAAGCTLIVKPAEDTPLSALALAQTAEEAGMPPGVFNILPSDRQNTAKISKYLCESTDVDAISFTGSTAIGKAGIQFLV</sequence>
<evidence type="ECO:0000313" key="4">
    <source>
        <dbReference type="WBParaSite" id="Hba_21215"/>
    </source>
</evidence>
<dbReference type="GO" id="GO:0005739">
    <property type="term" value="C:mitochondrion"/>
    <property type="evidence" value="ECO:0007669"/>
    <property type="project" value="TreeGrafter"/>
</dbReference>
<organism evidence="3 4">
    <name type="scientific">Heterorhabditis bacteriophora</name>
    <name type="common">Entomopathogenic nematode worm</name>
    <dbReference type="NCBI Taxonomy" id="37862"/>
    <lineage>
        <taxon>Eukaryota</taxon>
        <taxon>Metazoa</taxon>
        <taxon>Ecdysozoa</taxon>
        <taxon>Nematoda</taxon>
        <taxon>Chromadorea</taxon>
        <taxon>Rhabditida</taxon>
        <taxon>Rhabditina</taxon>
        <taxon>Rhabditomorpha</taxon>
        <taxon>Strongyloidea</taxon>
        <taxon>Heterorhabditidae</taxon>
        <taxon>Heterorhabditis</taxon>
    </lineage>
</organism>
<dbReference type="AlphaFoldDB" id="A0A1I7XTS0"/>
<reference evidence="4" key="1">
    <citation type="submission" date="2016-11" db="UniProtKB">
        <authorList>
            <consortium name="WormBaseParasite"/>
        </authorList>
    </citation>
    <scope>IDENTIFICATION</scope>
</reference>
<dbReference type="InterPro" id="IPR015590">
    <property type="entry name" value="Aldehyde_DH_dom"/>
</dbReference>
<name>A0A1I7XTS0_HETBA</name>
<dbReference type="InterPro" id="IPR016161">
    <property type="entry name" value="Ald_DH/histidinol_DH"/>
</dbReference>
<dbReference type="PANTHER" id="PTHR43353:SF5">
    <property type="entry name" value="SUCCINATE-SEMIALDEHYDE DEHYDROGENASE, MITOCHONDRIAL"/>
    <property type="match status" value="1"/>
</dbReference>